<comment type="caution">
    <text evidence="1">The sequence shown here is derived from an EMBL/GenBank/DDBJ whole genome shotgun (WGS) entry which is preliminary data.</text>
</comment>
<proteinExistence type="predicted"/>
<dbReference type="EMBL" id="VSRR010133230">
    <property type="protein sequence ID" value="MPD02813.1"/>
    <property type="molecule type" value="Genomic_DNA"/>
</dbReference>
<dbReference type="Proteomes" id="UP000324222">
    <property type="component" value="Unassembled WGS sequence"/>
</dbReference>
<keyword evidence="2" id="KW-1185">Reference proteome</keyword>
<reference evidence="1 2" key="1">
    <citation type="submission" date="2019-05" db="EMBL/GenBank/DDBJ databases">
        <title>Another draft genome of Portunus trituberculatus and its Hox gene families provides insights of decapod evolution.</title>
        <authorList>
            <person name="Jeong J.-H."/>
            <person name="Song I."/>
            <person name="Kim S."/>
            <person name="Choi T."/>
            <person name="Kim D."/>
            <person name="Ryu S."/>
            <person name="Kim W."/>
        </authorList>
    </citation>
    <scope>NUCLEOTIDE SEQUENCE [LARGE SCALE GENOMIC DNA]</scope>
    <source>
        <tissue evidence="1">Muscle</tissue>
    </source>
</reference>
<evidence type="ECO:0000313" key="1">
    <source>
        <dbReference type="EMBL" id="MPD02813.1"/>
    </source>
</evidence>
<name>A0A5B7K2Y2_PORTR</name>
<dbReference type="AlphaFoldDB" id="A0A5B7K2Y2"/>
<sequence>MREQHLQVCTRRLNFPKNKFPSFPSPVFARSKGTGGLRAPVPARCQACTKPVPGAGEQEASSPRPAA</sequence>
<protein>
    <submittedName>
        <fullName evidence="1">Uncharacterized protein</fullName>
    </submittedName>
</protein>
<evidence type="ECO:0000313" key="2">
    <source>
        <dbReference type="Proteomes" id="UP000324222"/>
    </source>
</evidence>
<organism evidence="1 2">
    <name type="scientific">Portunus trituberculatus</name>
    <name type="common">Swimming crab</name>
    <name type="synonym">Neptunus trituberculatus</name>
    <dbReference type="NCBI Taxonomy" id="210409"/>
    <lineage>
        <taxon>Eukaryota</taxon>
        <taxon>Metazoa</taxon>
        <taxon>Ecdysozoa</taxon>
        <taxon>Arthropoda</taxon>
        <taxon>Crustacea</taxon>
        <taxon>Multicrustacea</taxon>
        <taxon>Malacostraca</taxon>
        <taxon>Eumalacostraca</taxon>
        <taxon>Eucarida</taxon>
        <taxon>Decapoda</taxon>
        <taxon>Pleocyemata</taxon>
        <taxon>Brachyura</taxon>
        <taxon>Eubrachyura</taxon>
        <taxon>Portunoidea</taxon>
        <taxon>Portunidae</taxon>
        <taxon>Portuninae</taxon>
        <taxon>Portunus</taxon>
    </lineage>
</organism>
<accession>A0A5B7K2Y2</accession>
<gene>
    <name evidence="1" type="ORF">E2C01_098418</name>
</gene>